<dbReference type="SUPFAM" id="SSF53597">
    <property type="entry name" value="Dihydrofolate reductase-like"/>
    <property type="match status" value="1"/>
</dbReference>
<dbReference type="RefSeq" id="WP_249866709.1">
    <property type="nucleotide sequence ID" value="NZ_JAMGBC010000001.1"/>
</dbReference>
<proteinExistence type="predicted"/>
<protein>
    <submittedName>
        <fullName evidence="2">Dihydrofolate reductase family protein</fullName>
    </submittedName>
</protein>
<evidence type="ECO:0000313" key="2">
    <source>
        <dbReference type="EMBL" id="MCL6677711.1"/>
    </source>
</evidence>
<dbReference type="EMBL" id="JAMGBC010000001">
    <property type="protein sequence ID" value="MCL6677711.1"/>
    <property type="molecule type" value="Genomic_DNA"/>
</dbReference>
<dbReference type="PANTHER" id="PTHR38011">
    <property type="entry name" value="DIHYDROFOLATE REDUCTASE FAMILY PROTEIN (AFU_ORTHOLOGUE AFUA_8G06820)"/>
    <property type="match status" value="1"/>
</dbReference>
<name>A0ABT0RBS6_9SPHN</name>
<evidence type="ECO:0000259" key="1">
    <source>
        <dbReference type="Pfam" id="PF01872"/>
    </source>
</evidence>
<comment type="caution">
    <text evidence="2">The sequence shown here is derived from an EMBL/GenBank/DDBJ whole genome shotgun (WGS) entry which is preliminary data.</text>
</comment>
<dbReference type="Gene3D" id="3.40.430.10">
    <property type="entry name" value="Dihydrofolate Reductase, subunit A"/>
    <property type="match status" value="1"/>
</dbReference>
<feature type="domain" description="Bacterial bifunctional deaminase-reductase C-terminal" evidence="1">
    <location>
        <begin position="2"/>
        <end position="168"/>
    </location>
</feature>
<gene>
    <name evidence="2" type="ORF">LZ519_00025</name>
</gene>
<dbReference type="Proteomes" id="UP001165343">
    <property type="component" value="Unassembled WGS sequence"/>
</dbReference>
<dbReference type="InterPro" id="IPR050765">
    <property type="entry name" value="Riboflavin_Biosynth_HTPR"/>
</dbReference>
<keyword evidence="3" id="KW-1185">Reference proteome</keyword>
<evidence type="ECO:0000313" key="3">
    <source>
        <dbReference type="Proteomes" id="UP001165343"/>
    </source>
</evidence>
<accession>A0ABT0RBS6</accession>
<dbReference type="InterPro" id="IPR024072">
    <property type="entry name" value="DHFR-like_dom_sf"/>
</dbReference>
<reference evidence="2" key="1">
    <citation type="submission" date="2022-05" db="EMBL/GenBank/DDBJ databases">
        <authorList>
            <person name="Jo J.-H."/>
            <person name="Im W.-T."/>
        </authorList>
    </citation>
    <scope>NUCLEOTIDE SEQUENCE</scope>
    <source>
        <strain evidence="2">RG327</strain>
    </source>
</reference>
<dbReference type="InterPro" id="IPR002734">
    <property type="entry name" value="RibDG_C"/>
</dbReference>
<organism evidence="2 3">
    <name type="scientific">Sphingomonas anseongensis</name>
    <dbReference type="NCBI Taxonomy" id="2908207"/>
    <lineage>
        <taxon>Bacteria</taxon>
        <taxon>Pseudomonadati</taxon>
        <taxon>Pseudomonadota</taxon>
        <taxon>Alphaproteobacteria</taxon>
        <taxon>Sphingomonadales</taxon>
        <taxon>Sphingomonadaceae</taxon>
        <taxon>Sphingomonas</taxon>
    </lineage>
</organism>
<sequence length="177" mass="19209">MRKVTYGGAISLDGFLAGPNEEIDWLRYSDDVAEIMKESFRGVDAMLMGRKTFDFAQRMGGGPPMKGVTTYVFSRTMTEMPDGADGELVSEDVADFVRRIKGEEGGDILVMGGGELGTALIDAGLVDEIGFSIQPVLLGGGIPAFRELSTRVELELIEARPIEPGCVLLRYRVVNRA</sequence>
<dbReference type="PANTHER" id="PTHR38011:SF11">
    <property type="entry name" value="2,5-DIAMINO-6-RIBOSYLAMINO-4(3H)-PYRIMIDINONE 5'-PHOSPHATE REDUCTASE"/>
    <property type="match status" value="1"/>
</dbReference>
<dbReference type="Pfam" id="PF01872">
    <property type="entry name" value="RibD_C"/>
    <property type="match status" value="1"/>
</dbReference>